<protein>
    <submittedName>
        <fullName evidence="1">Uncharacterized protein</fullName>
    </submittedName>
</protein>
<dbReference type="AlphaFoldDB" id="A0A8S3FBD3"/>
<comment type="caution">
    <text evidence="1">The sequence shown here is derived from an EMBL/GenBank/DDBJ whole genome shotgun (WGS) entry which is preliminary data.</text>
</comment>
<proteinExistence type="predicted"/>
<name>A0A8S3FBD3_9BILA</name>
<accession>A0A8S3FBD3</accession>
<evidence type="ECO:0000313" key="2">
    <source>
        <dbReference type="Proteomes" id="UP000681720"/>
    </source>
</evidence>
<feature type="non-terminal residue" evidence="1">
    <location>
        <position position="1"/>
    </location>
</feature>
<evidence type="ECO:0000313" key="1">
    <source>
        <dbReference type="EMBL" id="CAF5112980.1"/>
    </source>
</evidence>
<dbReference type="Proteomes" id="UP000681720">
    <property type="component" value="Unassembled WGS sequence"/>
</dbReference>
<gene>
    <name evidence="1" type="ORF">GIL414_LOCUS63231</name>
</gene>
<dbReference type="EMBL" id="CAJOBJ010261022">
    <property type="protein sequence ID" value="CAF5112980.1"/>
    <property type="molecule type" value="Genomic_DNA"/>
</dbReference>
<reference evidence="1" key="1">
    <citation type="submission" date="2021-02" db="EMBL/GenBank/DDBJ databases">
        <authorList>
            <person name="Nowell W R."/>
        </authorList>
    </citation>
    <scope>NUCLEOTIDE SEQUENCE</scope>
</reference>
<organism evidence="1 2">
    <name type="scientific">Rotaria magnacalcarata</name>
    <dbReference type="NCBI Taxonomy" id="392030"/>
    <lineage>
        <taxon>Eukaryota</taxon>
        <taxon>Metazoa</taxon>
        <taxon>Spiralia</taxon>
        <taxon>Gnathifera</taxon>
        <taxon>Rotifera</taxon>
        <taxon>Eurotatoria</taxon>
        <taxon>Bdelloidea</taxon>
        <taxon>Philodinida</taxon>
        <taxon>Philodinidae</taxon>
        <taxon>Rotaria</taxon>
    </lineage>
</organism>
<sequence length="29" mass="3331">YPTHKQFDDIGNAIVKYLQLPLTKQNVVS</sequence>